<dbReference type="EMBL" id="BAAATE010000002">
    <property type="protein sequence ID" value="GAA2646805.1"/>
    <property type="molecule type" value="Genomic_DNA"/>
</dbReference>
<evidence type="ECO:0000313" key="2">
    <source>
        <dbReference type="Proteomes" id="UP001501666"/>
    </source>
</evidence>
<keyword evidence="2" id="KW-1185">Reference proteome</keyword>
<proteinExistence type="predicted"/>
<comment type="caution">
    <text evidence="1">The sequence shown here is derived from an EMBL/GenBank/DDBJ whole genome shotgun (WGS) entry which is preliminary data.</text>
</comment>
<sequence>MAVVCLGKVAGIGPTHGIYSKPASPALRRCCRPRPASAIAAVDDRHIYGQDVANFDTLRAAALPAKA</sequence>
<organism evidence="1 2">
    <name type="scientific">Nonomuraea recticatena</name>
    <dbReference type="NCBI Taxonomy" id="46178"/>
    <lineage>
        <taxon>Bacteria</taxon>
        <taxon>Bacillati</taxon>
        <taxon>Actinomycetota</taxon>
        <taxon>Actinomycetes</taxon>
        <taxon>Streptosporangiales</taxon>
        <taxon>Streptosporangiaceae</taxon>
        <taxon>Nonomuraea</taxon>
    </lineage>
</organism>
<reference evidence="1 2" key="1">
    <citation type="journal article" date="2019" name="Int. J. Syst. Evol. Microbiol.">
        <title>The Global Catalogue of Microorganisms (GCM) 10K type strain sequencing project: providing services to taxonomists for standard genome sequencing and annotation.</title>
        <authorList>
            <consortium name="The Broad Institute Genomics Platform"/>
            <consortium name="The Broad Institute Genome Sequencing Center for Infectious Disease"/>
            <person name="Wu L."/>
            <person name="Ma J."/>
        </authorList>
    </citation>
    <scope>NUCLEOTIDE SEQUENCE [LARGE SCALE GENOMIC DNA]</scope>
    <source>
        <strain evidence="1 2">JCM 6835</strain>
    </source>
</reference>
<protein>
    <submittedName>
        <fullName evidence="1">Uncharacterized protein</fullName>
    </submittedName>
</protein>
<gene>
    <name evidence="1" type="ORF">GCM10010412_009800</name>
</gene>
<evidence type="ECO:0000313" key="1">
    <source>
        <dbReference type="EMBL" id="GAA2646805.1"/>
    </source>
</evidence>
<accession>A0ABN3R941</accession>
<dbReference type="Proteomes" id="UP001501666">
    <property type="component" value="Unassembled WGS sequence"/>
</dbReference>
<name>A0ABN3R941_9ACTN</name>
<dbReference type="RefSeq" id="WP_346143593.1">
    <property type="nucleotide sequence ID" value="NZ_BAAATE010000002.1"/>
</dbReference>